<organism evidence="2 3">
    <name type="scientific">Cytospora schulzeri</name>
    <dbReference type="NCBI Taxonomy" id="448051"/>
    <lineage>
        <taxon>Eukaryota</taxon>
        <taxon>Fungi</taxon>
        <taxon>Dikarya</taxon>
        <taxon>Ascomycota</taxon>
        <taxon>Pezizomycotina</taxon>
        <taxon>Sordariomycetes</taxon>
        <taxon>Sordariomycetidae</taxon>
        <taxon>Diaporthales</taxon>
        <taxon>Cytosporaceae</taxon>
        <taxon>Cytospora</taxon>
    </lineage>
</organism>
<keyword evidence="3" id="KW-1185">Reference proteome</keyword>
<dbReference type="AlphaFoldDB" id="A0A423VTF8"/>
<feature type="domain" description="Cyanovirin-N" evidence="1">
    <location>
        <begin position="3"/>
        <end position="107"/>
    </location>
</feature>
<reference evidence="2 3" key="1">
    <citation type="submission" date="2015-09" db="EMBL/GenBank/DDBJ databases">
        <title>Host preference determinants of Valsa canker pathogens revealed by comparative genomics.</title>
        <authorList>
            <person name="Yin Z."/>
            <person name="Huang L."/>
        </authorList>
    </citation>
    <scope>NUCLEOTIDE SEQUENCE [LARGE SCALE GENOMIC DNA]</scope>
    <source>
        <strain evidence="2 3">03-1</strain>
    </source>
</reference>
<dbReference type="SUPFAM" id="SSF51322">
    <property type="entry name" value="Cyanovirin-N"/>
    <property type="match status" value="1"/>
</dbReference>
<dbReference type="STRING" id="356882.A0A423VTF8"/>
<dbReference type="SMART" id="SM01111">
    <property type="entry name" value="CVNH"/>
    <property type="match status" value="1"/>
</dbReference>
<protein>
    <recommendedName>
        <fullName evidence="1">Cyanovirin-N domain-containing protein</fullName>
    </recommendedName>
</protein>
<dbReference type="InterPro" id="IPR036673">
    <property type="entry name" value="Cyanovirin-N_sf"/>
</dbReference>
<dbReference type="OrthoDB" id="2441380at2759"/>
<dbReference type="Pfam" id="PF08881">
    <property type="entry name" value="CVNH"/>
    <property type="match status" value="1"/>
</dbReference>
<evidence type="ECO:0000259" key="1">
    <source>
        <dbReference type="SMART" id="SM01111"/>
    </source>
</evidence>
<sequence>MSNFHHTAEIPSIRVENGHMLHARIIKADGEHVHSQFNLDRCIGNQDGHFAWGGENFSQTARDIRFHIEGENQPILRASLEQVNGEWHDRDINLTERIMNRDGQLVFEP</sequence>
<evidence type="ECO:0000313" key="2">
    <source>
        <dbReference type="EMBL" id="ROV94269.1"/>
    </source>
</evidence>
<dbReference type="Proteomes" id="UP000283895">
    <property type="component" value="Unassembled WGS sequence"/>
</dbReference>
<name>A0A423VTF8_9PEZI</name>
<comment type="caution">
    <text evidence="2">The sequence shown here is derived from an EMBL/GenBank/DDBJ whole genome shotgun (WGS) entry which is preliminary data.</text>
</comment>
<dbReference type="InterPro" id="IPR011058">
    <property type="entry name" value="Cyanovirin-N"/>
</dbReference>
<dbReference type="EMBL" id="LKEA01000041">
    <property type="protein sequence ID" value="ROV94269.1"/>
    <property type="molecule type" value="Genomic_DNA"/>
</dbReference>
<accession>A0A423VTF8</accession>
<gene>
    <name evidence="2" type="ORF">VMCG_08623</name>
</gene>
<dbReference type="PANTHER" id="PTHR42076">
    <property type="entry name" value="CYANOVIRIN-N HOMOLOG"/>
    <property type="match status" value="1"/>
</dbReference>
<evidence type="ECO:0000313" key="3">
    <source>
        <dbReference type="Proteomes" id="UP000283895"/>
    </source>
</evidence>
<dbReference type="PANTHER" id="PTHR42076:SF1">
    <property type="entry name" value="CYANOVIRIN-N DOMAIN-CONTAINING PROTEIN"/>
    <property type="match status" value="1"/>
</dbReference>
<proteinExistence type="predicted"/>
<dbReference type="Gene3D" id="2.30.60.10">
    <property type="entry name" value="Cyanovirin-N"/>
    <property type="match status" value="1"/>
</dbReference>